<reference evidence="1" key="1">
    <citation type="submission" date="2018-05" db="EMBL/GenBank/DDBJ databases">
        <authorList>
            <person name="Lanie J.A."/>
            <person name="Ng W.-L."/>
            <person name="Kazmierczak K.M."/>
            <person name="Andrzejewski T.M."/>
            <person name="Davidsen T.M."/>
            <person name="Wayne K.J."/>
            <person name="Tettelin H."/>
            <person name="Glass J.I."/>
            <person name="Rusch D."/>
            <person name="Podicherti R."/>
            <person name="Tsui H.-C.T."/>
            <person name="Winkler M.E."/>
        </authorList>
    </citation>
    <scope>NUCLEOTIDE SEQUENCE</scope>
</reference>
<protein>
    <recommendedName>
        <fullName evidence="2">PEP-CTERM sorting domain-containing protein</fullName>
    </recommendedName>
</protein>
<organism evidence="1">
    <name type="scientific">marine metagenome</name>
    <dbReference type="NCBI Taxonomy" id="408172"/>
    <lineage>
        <taxon>unclassified sequences</taxon>
        <taxon>metagenomes</taxon>
        <taxon>ecological metagenomes</taxon>
    </lineage>
</organism>
<sequence>MKGTVFIALGFVVLSAVSEARATQFAVEVVSYEPGSGFATDWNSGVGFTNRDAIIGAPARSTPGKWGGPITPFSPPYLSDQILSIGRGGEVTLKFSKPIRDEPFNPFGLDFIVFGGAGFMVTNGDFSGGGITDGTLFGQAEGETRVSVSTDGDAWFLLNPELAPVLDAYFPTDGGGDFSLPVNPVLAKGDFAEGGLEKFTELYAGSGGGSGYDIAWAIDTDNKPVALGQVQFLRFEVLSGKAEIDAVSDTRPQTENLAWDFEAFSSDPMANGWAVHGDESLFKWNAESGALALTWDSEKPNSYFYRPLGLTLTEGDHFAFTFDIVFNQVKAGYLDGQP</sequence>
<gene>
    <name evidence="1" type="ORF">METZ01_LOCUS136248</name>
</gene>
<evidence type="ECO:0008006" key="2">
    <source>
        <dbReference type="Google" id="ProtNLM"/>
    </source>
</evidence>
<name>A0A381Z2M6_9ZZZZ</name>
<proteinExistence type="predicted"/>
<accession>A0A381Z2M6</accession>
<feature type="non-terminal residue" evidence="1">
    <location>
        <position position="338"/>
    </location>
</feature>
<dbReference type="AlphaFoldDB" id="A0A381Z2M6"/>
<evidence type="ECO:0000313" key="1">
    <source>
        <dbReference type="EMBL" id="SVA83394.1"/>
    </source>
</evidence>
<dbReference type="EMBL" id="UINC01019683">
    <property type="protein sequence ID" value="SVA83394.1"/>
    <property type="molecule type" value="Genomic_DNA"/>
</dbReference>